<comment type="similarity">
    <text evidence="1">Belongs to the enoyl-CoA hydratase/isomerase family.</text>
</comment>
<dbReference type="PANTHER" id="PTHR43602">
    <property type="match status" value="1"/>
</dbReference>
<evidence type="ECO:0000256" key="2">
    <source>
        <dbReference type="ARBA" id="ARBA00022832"/>
    </source>
</evidence>
<accession>A0A8J3GIQ7</accession>
<protein>
    <recommendedName>
        <fullName evidence="6">Enoyl-CoA hydratase domain-containing protein 3, mitochondrial</fullName>
    </recommendedName>
</protein>
<dbReference type="GO" id="GO:0016836">
    <property type="term" value="F:hydro-lyase activity"/>
    <property type="evidence" value="ECO:0007669"/>
    <property type="project" value="TreeGrafter"/>
</dbReference>
<dbReference type="RefSeq" id="WP_189492338.1">
    <property type="nucleotide sequence ID" value="NZ_BMZO01000011.1"/>
</dbReference>
<sequence>MDSPVETVVGTRVKQELENGVLRLKLAAPPANALSIAMMAELSDALVAAAESAEVRVIILAAEGKVFCAGHDLKEMTAHRSDEDGGRDFFSKTMGYCATLMQQIIRHPKIIIAEVHALATAAGCQLVASCDLAVAADNAGFCTPGVNIGLFCSTPMVALSRNVGRKHAMEMLVTGDTVSAQDALRIGLVNRVVPLDKLRAEASALAVRIASKSARTLKTGKEAFYLQAEMGLAEAYDYTAGIMVENMLYDDACEGISAFIEKRHPHWKDS</sequence>
<dbReference type="NCBIfam" id="NF006008">
    <property type="entry name" value="PRK08139.1"/>
    <property type="match status" value="1"/>
</dbReference>
<keyword evidence="4" id="KW-0443">Lipid metabolism</keyword>
<proteinExistence type="inferred from homology"/>
<organism evidence="7 8">
    <name type="scientific">Limoniibacter endophyticus</name>
    <dbReference type="NCBI Taxonomy" id="1565040"/>
    <lineage>
        <taxon>Bacteria</taxon>
        <taxon>Pseudomonadati</taxon>
        <taxon>Pseudomonadota</taxon>
        <taxon>Alphaproteobacteria</taxon>
        <taxon>Hyphomicrobiales</taxon>
        <taxon>Bartonellaceae</taxon>
        <taxon>Limoniibacter</taxon>
    </lineage>
</organism>
<dbReference type="AlphaFoldDB" id="A0A8J3GIQ7"/>
<dbReference type="Pfam" id="PF00378">
    <property type="entry name" value="ECH_1"/>
    <property type="match status" value="1"/>
</dbReference>
<comment type="caution">
    <text evidence="7">The sequence shown here is derived from an EMBL/GenBank/DDBJ whole genome shotgun (WGS) entry which is preliminary data.</text>
</comment>
<evidence type="ECO:0000313" key="7">
    <source>
        <dbReference type="EMBL" id="GHC79094.1"/>
    </source>
</evidence>
<evidence type="ECO:0000256" key="3">
    <source>
        <dbReference type="ARBA" id="ARBA00022946"/>
    </source>
</evidence>
<gene>
    <name evidence="7" type="ORF">GCM10010136_31360</name>
</gene>
<dbReference type="Gene3D" id="1.10.12.10">
    <property type="entry name" value="Lyase 2-enoyl-coa Hydratase, Chain A, domain 2"/>
    <property type="match status" value="1"/>
</dbReference>
<keyword evidence="3" id="KW-0809">Transit peptide</keyword>
<dbReference type="CDD" id="cd06558">
    <property type="entry name" value="crotonase-like"/>
    <property type="match status" value="1"/>
</dbReference>
<dbReference type="Proteomes" id="UP000641137">
    <property type="component" value="Unassembled WGS sequence"/>
</dbReference>
<evidence type="ECO:0000256" key="4">
    <source>
        <dbReference type="ARBA" id="ARBA00023098"/>
    </source>
</evidence>
<dbReference type="Gene3D" id="3.90.226.10">
    <property type="entry name" value="2-enoyl-CoA Hydratase, Chain A, domain 1"/>
    <property type="match status" value="1"/>
</dbReference>
<evidence type="ECO:0000313" key="8">
    <source>
        <dbReference type="Proteomes" id="UP000641137"/>
    </source>
</evidence>
<reference evidence="7" key="1">
    <citation type="journal article" date="2014" name="Int. J. Syst. Evol. Microbiol.">
        <title>Complete genome sequence of Corynebacterium casei LMG S-19264T (=DSM 44701T), isolated from a smear-ripened cheese.</title>
        <authorList>
            <consortium name="US DOE Joint Genome Institute (JGI-PGF)"/>
            <person name="Walter F."/>
            <person name="Albersmeier A."/>
            <person name="Kalinowski J."/>
            <person name="Ruckert C."/>
        </authorList>
    </citation>
    <scope>NUCLEOTIDE SEQUENCE</scope>
    <source>
        <strain evidence="7">KCTC 42097</strain>
    </source>
</reference>
<dbReference type="SUPFAM" id="SSF52096">
    <property type="entry name" value="ClpP/crotonase"/>
    <property type="match status" value="1"/>
</dbReference>
<comment type="function">
    <text evidence="5">May play a role in fatty acid biosynthesis and insulin sensitivity.</text>
</comment>
<dbReference type="GO" id="GO:0006631">
    <property type="term" value="P:fatty acid metabolic process"/>
    <property type="evidence" value="ECO:0007669"/>
    <property type="project" value="UniProtKB-KW"/>
</dbReference>
<reference evidence="7" key="2">
    <citation type="submission" date="2020-09" db="EMBL/GenBank/DDBJ databases">
        <authorList>
            <person name="Sun Q."/>
            <person name="Kim S."/>
        </authorList>
    </citation>
    <scope>NUCLEOTIDE SEQUENCE</scope>
    <source>
        <strain evidence="7">KCTC 42097</strain>
    </source>
</reference>
<dbReference type="InterPro" id="IPR029045">
    <property type="entry name" value="ClpP/crotonase-like_dom_sf"/>
</dbReference>
<dbReference type="InterPro" id="IPR052377">
    <property type="entry name" value="Mitochondrial_ECH-domain"/>
</dbReference>
<dbReference type="EMBL" id="BMZO01000011">
    <property type="protein sequence ID" value="GHC79094.1"/>
    <property type="molecule type" value="Genomic_DNA"/>
</dbReference>
<name>A0A8J3GIQ7_9HYPH</name>
<evidence type="ECO:0000256" key="6">
    <source>
        <dbReference type="ARBA" id="ARBA00040545"/>
    </source>
</evidence>
<keyword evidence="2" id="KW-0276">Fatty acid metabolism</keyword>
<evidence type="ECO:0000256" key="5">
    <source>
        <dbReference type="ARBA" id="ARBA00037410"/>
    </source>
</evidence>
<keyword evidence="8" id="KW-1185">Reference proteome</keyword>
<dbReference type="InterPro" id="IPR014748">
    <property type="entry name" value="Enoyl-CoA_hydra_C"/>
</dbReference>
<evidence type="ECO:0000256" key="1">
    <source>
        <dbReference type="ARBA" id="ARBA00005254"/>
    </source>
</evidence>
<dbReference type="PANTHER" id="PTHR43602:SF1">
    <property type="entry name" value="ENOYL-COA HYDRATASE DOMAIN-CONTAINING PROTEIN 3, MITOCHONDRIAL"/>
    <property type="match status" value="1"/>
</dbReference>
<dbReference type="InterPro" id="IPR001753">
    <property type="entry name" value="Enoyl-CoA_hydra/iso"/>
</dbReference>